<gene>
    <name evidence="2" type="ORF">DM01DRAFT_1238723</name>
</gene>
<reference evidence="2 3" key="1">
    <citation type="submission" date="2016-07" db="EMBL/GenBank/DDBJ databases">
        <title>Pervasive Adenine N6-methylation of Active Genes in Fungi.</title>
        <authorList>
            <consortium name="DOE Joint Genome Institute"/>
            <person name="Mondo S.J."/>
            <person name="Dannebaum R.O."/>
            <person name="Kuo R.C."/>
            <person name="Labutti K."/>
            <person name="Haridas S."/>
            <person name="Kuo A."/>
            <person name="Salamov A."/>
            <person name="Ahrendt S.R."/>
            <person name="Lipzen A."/>
            <person name="Sullivan W."/>
            <person name="Andreopoulos W.B."/>
            <person name="Clum A."/>
            <person name="Lindquist E."/>
            <person name="Daum C."/>
            <person name="Ramamoorthy G.K."/>
            <person name="Gryganskyi A."/>
            <person name="Culley D."/>
            <person name="Magnuson J.K."/>
            <person name="James T.Y."/>
            <person name="O'Malley M.A."/>
            <person name="Stajich J.E."/>
            <person name="Spatafora J.W."/>
            <person name="Visel A."/>
            <person name="Grigoriev I.V."/>
        </authorList>
    </citation>
    <scope>NUCLEOTIDE SEQUENCE [LARGE SCALE GENOMIC DNA]</scope>
    <source>
        <strain evidence="2 3">NRRL 3301</strain>
    </source>
</reference>
<sequence length="157" mass="17982">MSAMTAEDEENLLYMPVPTYGVAQPLQSTRAMEESSSRGSSDVDDSYSTCSRVARRKQKRLERRHRPKLSSRLSNVLGVSKNNSQSDDLHRSPAEMVFPALDPTAPEVVETAHRCSDSDHWFSKNKHAHLSNIRSNYRINRMHQRWIFRSCTTSKCI</sequence>
<feature type="region of interest" description="Disordered" evidence="1">
    <location>
        <begin position="25"/>
        <end position="91"/>
    </location>
</feature>
<dbReference type="AlphaFoldDB" id="A0A1X2GM12"/>
<dbReference type="EMBL" id="MCGT01000009">
    <property type="protein sequence ID" value="ORX56941.1"/>
    <property type="molecule type" value="Genomic_DNA"/>
</dbReference>
<comment type="caution">
    <text evidence="2">The sequence shown here is derived from an EMBL/GenBank/DDBJ whole genome shotgun (WGS) entry which is preliminary data.</text>
</comment>
<organism evidence="2 3">
    <name type="scientific">Hesseltinella vesiculosa</name>
    <dbReference type="NCBI Taxonomy" id="101127"/>
    <lineage>
        <taxon>Eukaryota</taxon>
        <taxon>Fungi</taxon>
        <taxon>Fungi incertae sedis</taxon>
        <taxon>Mucoromycota</taxon>
        <taxon>Mucoromycotina</taxon>
        <taxon>Mucoromycetes</taxon>
        <taxon>Mucorales</taxon>
        <taxon>Cunninghamellaceae</taxon>
        <taxon>Hesseltinella</taxon>
    </lineage>
</organism>
<evidence type="ECO:0000256" key="1">
    <source>
        <dbReference type="SAM" id="MobiDB-lite"/>
    </source>
</evidence>
<accession>A0A1X2GM12</accession>
<proteinExistence type="predicted"/>
<keyword evidence="3" id="KW-1185">Reference proteome</keyword>
<feature type="compositionally biased region" description="Basic residues" evidence="1">
    <location>
        <begin position="53"/>
        <end position="69"/>
    </location>
</feature>
<protein>
    <submittedName>
        <fullName evidence="2">Uncharacterized protein</fullName>
    </submittedName>
</protein>
<dbReference type="OrthoDB" id="2273090at2759"/>
<evidence type="ECO:0000313" key="2">
    <source>
        <dbReference type="EMBL" id="ORX56941.1"/>
    </source>
</evidence>
<evidence type="ECO:0000313" key="3">
    <source>
        <dbReference type="Proteomes" id="UP000242146"/>
    </source>
</evidence>
<dbReference type="Proteomes" id="UP000242146">
    <property type="component" value="Unassembled WGS sequence"/>
</dbReference>
<name>A0A1X2GM12_9FUNG</name>